<proteinExistence type="predicted"/>
<protein>
    <recommendedName>
        <fullName evidence="4">SnoaL-like domain-containing protein</fullName>
    </recommendedName>
</protein>
<reference evidence="2 3" key="2">
    <citation type="journal article" date="2012" name="PLoS Pathog.">
        <title>Diverse lifestyles and strategies of plant pathogenesis encoded in the genomes of eighteen Dothideomycetes fungi.</title>
        <authorList>
            <person name="Ohm R.A."/>
            <person name="Feau N."/>
            <person name="Henrissat B."/>
            <person name="Schoch C.L."/>
            <person name="Horwitz B.A."/>
            <person name="Barry K.W."/>
            <person name="Condon B.J."/>
            <person name="Copeland A.C."/>
            <person name="Dhillon B."/>
            <person name="Glaser F."/>
            <person name="Hesse C.N."/>
            <person name="Kosti I."/>
            <person name="LaButti K."/>
            <person name="Lindquist E.A."/>
            <person name="Lucas S."/>
            <person name="Salamov A.A."/>
            <person name="Bradshaw R.E."/>
            <person name="Ciuffetti L."/>
            <person name="Hamelin R.C."/>
            <person name="Kema G.H.J."/>
            <person name="Lawrence C."/>
            <person name="Scott J.A."/>
            <person name="Spatafora J.W."/>
            <person name="Turgeon B.G."/>
            <person name="de Wit P.J.G.M."/>
            <person name="Zhong S."/>
            <person name="Goodwin S.B."/>
            <person name="Grigoriev I.V."/>
        </authorList>
    </citation>
    <scope>NUCLEOTIDE SEQUENCE [LARGE SCALE GENOMIC DNA]</scope>
    <source>
        <strain evidence="3">NZE10 / CBS 128990</strain>
    </source>
</reference>
<keyword evidence="1" id="KW-0732">Signal</keyword>
<keyword evidence="3" id="KW-1185">Reference proteome</keyword>
<dbReference type="PANTHER" id="PTHR39401:SF1">
    <property type="entry name" value="SNOAL-LIKE DOMAIN-CONTAINING PROTEIN"/>
    <property type="match status" value="1"/>
</dbReference>
<dbReference type="PANTHER" id="PTHR39401">
    <property type="entry name" value="SNOAL-LIKE DOMAIN-CONTAINING PROTEIN"/>
    <property type="match status" value="1"/>
</dbReference>
<reference evidence="3" key="1">
    <citation type="journal article" date="2012" name="PLoS Genet.">
        <title>The genomes of the fungal plant pathogens Cladosporium fulvum and Dothistroma septosporum reveal adaptation to different hosts and lifestyles but also signatures of common ancestry.</title>
        <authorList>
            <person name="de Wit P.J.G.M."/>
            <person name="van der Burgt A."/>
            <person name="Oekmen B."/>
            <person name="Stergiopoulos I."/>
            <person name="Abd-Elsalam K.A."/>
            <person name="Aerts A.L."/>
            <person name="Bahkali A.H."/>
            <person name="Beenen H.G."/>
            <person name="Chettri P."/>
            <person name="Cox M.P."/>
            <person name="Datema E."/>
            <person name="de Vries R.P."/>
            <person name="Dhillon B."/>
            <person name="Ganley A.R."/>
            <person name="Griffiths S.A."/>
            <person name="Guo Y."/>
            <person name="Hamelin R.C."/>
            <person name="Henrissat B."/>
            <person name="Kabir M.S."/>
            <person name="Jashni M.K."/>
            <person name="Kema G."/>
            <person name="Klaubauf S."/>
            <person name="Lapidus A."/>
            <person name="Levasseur A."/>
            <person name="Lindquist E."/>
            <person name="Mehrabi R."/>
            <person name="Ohm R.A."/>
            <person name="Owen T.J."/>
            <person name="Salamov A."/>
            <person name="Schwelm A."/>
            <person name="Schijlen E."/>
            <person name="Sun H."/>
            <person name="van den Burg H.A."/>
            <person name="van Ham R.C.H.J."/>
            <person name="Zhang S."/>
            <person name="Goodwin S.B."/>
            <person name="Grigoriev I.V."/>
            <person name="Collemare J."/>
            <person name="Bradshaw R.E."/>
        </authorList>
    </citation>
    <scope>NUCLEOTIDE SEQUENCE [LARGE SCALE GENOMIC DNA]</scope>
    <source>
        <strain evidence="3">NZE10 / CBS 128990</strain>
    </source>
</reference>
<evidence type="ECO:0000313" key="2">
    <source>
        <dbReference type="EMBL" id="EME45699.1"/>
    </source>
</evidence>
<dbReference type="HOGENOM" id="CLU_129980_0_0_1"/>
<dbReference type="Proteomes" id="UP000016933">
    <property type="component" value="Unassembled WGS sequence"/>
</dbReference>
<evidence type="ECO:0008006" key="4">
    <source>
        <dbReference type="Google" id="ProtNLM"/>
    </source>
</evidence>
<dbReference type="STRING" id="675120.N1PTG1"/>
<feature type="signal peptide" evidence="1">
    <location>
        <begin position="1"/>
        <end position="18"/>
    </location>
</feature>
<dbReference type="eggNOG" id="ENOG502SNM9">
    <property type="taxonomic scope" value="Eukaryota"/>
</dbReference>
<dbReference type="OrthoDB" id="5176208at2759"/>
<evidence type="ECO:0000313" key="3">
    <source>
        <dbReference type="Proteomes" id="UP000016933"/>
    </source>
</evidence>
<accession>N1PTG1</accession>
<gene>
    <name evidence="2" type="ORF">DOTSEDRAFT_71410</name>
</gene>
<organism evidence="2 3">
    <name type="scientific">Dothistroma septosporum (strain NZE10 / CBS 128990)</name>
    <name type="common">Red band needle blight fungus</name>
    <name type="synonym">Mycosphaerella pini</name>
    <dbReference type="NCBI Taxonomy" id="675120"/>
    <lineage>
        <taxon>Eukaryota</taxon>
        <taxon>Fungi</taxon>
        <taxon>Dikarya</taxon>
        <taxon>Ascomycota</taxon>
        <taxon>Pezizomycotina</taxon>
        <taxon>Dothideomycetes</taxon>
        <taxon>Dothideomycetidae</taxon>
        <taxon>Mycosphaerellales</taxon>
        <taxon>Mycosphaerellaceae</taxon>
        <taxon>Dothistroma</taxon>
    </lineage>
</organism>
<dbReference type="AlphaFoldDB" id="N1PTG1"/>
<dbReference type="EMBL" id="KB446538">
    <property type="protein sequence ID" value="EME45699.1"/>
    <property type="molecule type" value="Genomic_DNA"/>
</dbReference>
<dbReference type="OMA" id="GNKHWNH"/>
<evidence type="ECO:0000256" key="1">
    <source>
        <dbReference type="SAM" id="SignalP"/>
    </source>
</evidence>
<name>N1PTG1_DOTSN</name>
<sequence>MKLSSIAIIPGLLGMANAVNMSKYSPQKGVDAGFQAYLKELYASAEDTAATTAFTNFFTSTGQLIVLTNTATGAEEILALKQKLLPPGGPKHWNHFPNVTSVDSETTAQKIYKVLGVIETTYDGGNCSSAYYSSRFTVTKNTAGAVQLTTHAGTLAKYDDFVVDPDTSPTPIECTS</sequence>
<feature type="chain" id="PRO_5004109068" description="SnoaL-like domain-containing protein" evidence="1">
    <location>
        <begin position="19"/>
        <end position="176"/>
    </location>
</feature>